<evidence type="ECO:0000313" key="3">
    <source>
        <dbReference type="Proteomes" id="UP000735302"/>
    </source>
</evidence>
<gene>
    <name evidence="2" type="ORF">PoB_004522800</name>
</gene>
<feature type="signal peptide" evidence="1">
    <location>
        <begin position="1"/>
        <end position="19"/>
    </location>
</feature>
<dbReference type="EMBL" id="BLXT01004974">
    <property type="protein sequence ID" value="GFO18723.1"/>
    <property type="molecule type" value="Genomic_DNA"/>
</dbReference>
<keyword evidence="1" id="KW-0732">Signal</keyword>
<dbReference type="Proteomes" id="UP000735302">
    <property type="component" value="Unassembled WGS sequence"/>
</dbReference>
<organism evidence="2 3">
    <name type="scientific">Plakobranchus ocellatus</name>
    <dbReference type="NCBI Taxonomy" id="259542"/>
    <lineage>
        <taxon>Eukaryota</taxon>
        <taxon>Metazoa</taxon>
        <taxon>Spiralia</taxon>
        <taxon>Lophotrochozoa</taxon>
        <taxon>Mollusca</taxon>
        <taxon>Gastropoda</taxon>
        <taxon>Heterobranchia</taxon>
        <taxon>Euthyneura</taxon>
        <taxon>Panpulmonata</taxon>
        <taxon>Sacoglossa</taxon>
        <taxon>Placobranchoidea</taxon>
        <taxon>Plakobranchidae</taxon>
        <taxon>Plakobranchus</taxon>
    </lineage>
</organism>
<reference evidence="2 3" key="1">
    <citation type="journal article" date="2021" name="Elife">
        <title>Chloroplast acquisition without the gene transfer in kleptoplastic sea slugs, Plakobranchus ocellatus.</title>
        <authorList>
            <person name="Maeda T."/>
            <person name="Takahashi S."/>
            <person name="Yoshida T."/>
            <person name="Shimamura S."/>
            <person name="Takaki Y."/>
            <person name="Nagai Y."/>
            <person name="Toyoda A."/>
            <person name="Suzuki Y."/>
            <person name="Arimoto A."/>
            <person name="Ishii H."/>
            <person name="Satoh N."/>
            <person name="Nishiyama T."/>
            <person name="Hasebe M."/>
            <person name="Maruyama T."/>
            <person name="Minagawa J."/>
            <person name="Obokata J."/>
            <person name="Shigenobu S."/>
        </authorList>
    </citation>
    <scope>NUCLEOTIDE SEQUENCE [LARGE SCALE GENOMIC DNA]</scope>
</reference>
<evidence type="ECO:0000313" key="2">
    <source>
        <dbReference type="EMBL" id="GFO18723.1"/>
    </source>
</evidence>
<protein>
    <submittedName>
        <fullName evidence="2">Uncharacterized protein</fullName>
    </submittedName>
</protein>
<name>A0AAV4BHR3_9GAST</name>
<dbReference type="PROSITE" id="PS51257">
    <property type="entry name" value="PROKAR_LIPOPROTEIN"/>
    <property type="match status" value="1"/>
</dbReference>
<sequence length="122" mass="12690">MKVVIVLSVVALLACESTADTSPCSQVCNAECTLAAQRCNSFGLINCDHRYSVCVASCAAACQCADPCAQTCGGNLAVCKGSAKGLIGSFSCDVRFSDCEVDCKSTCLFYLYAGFVNSLLNP</sequence>
<comment type="caution">
    <text evidence="2">The sequence shown here is derived from an EMBL/GenBank/DDBJ whole genome shotgun (WGS) entry which is preliminary data.</text>
</comment>
<evidence type="ECO:0000256" key="1">
    <source>
        <dbReference type="SAM" id="SignalP"/>
    </source>
</evidence>
<dbReference type="AlphaFoldDB" id="A0AAV4BHR3"/>
<keyword evidence="3" id="KW-1185">Reference proteome</keyword>
<feature type="chain" id="PRO_5043461457" evidence="1">
    <location>
        <begin position="20"/>
        <end position="122"/>
    </location>
</feature>
<proteinExistence type="predicted"/>
<accession>A0AAV4BHR3</accession>